<dbReference type="PANTHER" id="PTHR10067:SF6">
    <property type="entry name" value="PHOSPHATIDYLSERINE DECARBOXYLASE PROENZYME, MITOCHONDRIAL"/>
    <property type="match status" value="1"/>
</dbReference>
<dbReference type="AlphaFoldDB" id="A0A2C6L9U9"/>
<dbReference type="GeneID" id="94425588"/>
<protein>
    <submittedName>
        <fullName evidence="3">Phosphatidylserine decarboxylase</fullName>
    </submittedName>
</protein>
<name>A0A2C6L9U9_9APIC</name>
<dbReference type="Pfam" id="PF02666">
    <property type="entry name" value="PS_Dcarbxylase"/>
    <property type="match status" value="1"/>
</dbReference>
<evidence type="ECO:0000256" key="1">
    <source>
        <dbReference type="ARBA" id="ARBA00022793"/>
    </source>
</evidence>
<gene>
    <name evidence="3" type="ORF">CSUI_002175</name>
</gene>
<organism evidence="3 4">
    <name type="scientific">Cystoisospora suis</name>
    <dbReference type="NCBI Taxonomy" id="483139"/>
    <lineage>
        <taxon>Eukaryota</taxon>
        <taxon>Sar</taxon>
        <taxon>Alveolata</taxon>
        <taxon>Apicomplexa</taxon>
        <taxon>Conoidasida</taxon>
        <taxon>Coccidia</taxon>
        <taxon>Eucoccidiorida</taxon>
        <taxon>Eimeriorina</taxon>
        <taxon>Sarcocystidae</taxon>
        <taxon>Cystoisospora</taxon>
    </lineage>
</organism>
<proteinExistence type="predicted"/>
<evidence type="ECO:0000256" key="2">
    <source>
        <dbReference type="ARBA" id="ARBA00023239"/>
    </source>
</evidence>
<dbReference type="EMBL" id="MIGC01000910">
    <property type="protein sequence ID" value="PHJ23975.1"/>
    <property type="molecule type" value="Genomic_DNA"/>
</dbReference>
<keyword evidence="4" id="KW-1185">Reference proteome</keyword>
<evidence type="ECO:0000313" key="4">
    <source>
        <dbReference type="Proteomes" id="UP000221165"/>
    </source>
</evidence>
<evidence type="ECO:0000313" key="3">
    <source>
        <dbReference type="EMBL" id="PHJ23975.1"/>
    </source>
</evidence>
<dbReference type="OrthoDB" id="354864at2759"/>
<keyword evidence="2" id="KW-0456">Lyase</keyword>
<dbReference type="Proteomes" id="UP000221165">
    <property type="component" value="Unassembled WGS sequence"/>
</dbReference>
<accession>A0A2C6L9U9</accession>
<dbReference type="GO" id="GO:0006646">
    <property type="term" value="P:phosphatidylethanolamine biosynthetic process"/>
    <property type="evidence" value="ECO:0007669"/>
    <property type="project" value="TreeGrafter"/>
</dbReference>
<dbReference type="InterPro" id="IPR003817">
    <property type="entry name" value="PS_Dcarbxylase"/>
</dbReference>
<dbReference type="VEuPathDB" id="ToxoDB:CSUI_002175"/>
<dbReference type="RefSeq" id="XP_067925649.1">
    <property type="nucleotide sequence ID" value="XM_068062377.1"/>
</dbReference>
<dbReference type="PANTHER" id="PTHR10067">
    <property type="entry name" value="PHOSPHATIDYLSERINE DECARBOXYLASE"/>
    <property type="match status" value="1"/>
</dbReference>
<reference evidence="3 4" key="1">
    <citation type="journal article" date="2017" name="Int. J. Parasitol.">
        <title>The genome of the protozoan parasite Cystoisospora suis and a reverse vaccinology approach to identify vaccine candidates.</title>
        <authorList>
            <person name="Palmieri N."/>
            <person name="Shrestha A."/>
            <person name="Ruttkowski B."/>
            <person name="Beck T."/>
            <person name="Vogl C."/>
            <person name="Tomley F."/>
            <person name="Blake D.P."/>
            <person name="Joachim A."/>
        </authorList>
    </citation>
    <scope>NUCLEOTIDE SEQUENCE [LARGE SCALE GENOMIC DNA]</scope>
    <source>
        <strain evidence="3 4">Wien I</strain>
    </source>
</reference>
<comment type="caution">
    <text evidence="3">The sequence shown here is derived from an EMBL/GenBank/DDBJ whole genome shotgun (WGS) entry which is preliminary data.</text>
</comment>
<dbReference type="GO" id="GO:0005739">
    <property type="term" value="C:mitochondrion"/>
    <property type="evidence" value="ECO:0007669"/>
    <property type="project" value="TreeGrafter"/>
</dbReference>
<dbReference type="GO" id="GO:0004609">
    <property type="term" value="F:phosphatidylserine decarboxylase activity"/>
    <property type="evidence" value="ECO:0007669"/>
    <property type="project" value="InterPro"/>
</dbReference>
<keyword evidence="1" id="KW-0210">Decarboxylase</keyword>
<sequence>MSVASLLDRLNRGPHILPMRGGRREEVGSKDGYFLFLPRAEELARVFPSMYYFPVTLGKHLSEFLVDIEQMHSFPTSLSTYKCSNTDFHIFTEEGLADLATALSRPFIRRKGKIFKPIAAAVAARRPWYIRREQDPTVVLHQWWQEENTENGEEIWTETPLLWTFPDLTSMSKLLISRLKNSYNIDREEARSMKDVDSSHSAAEYASLQDFFTRPINVEALRPWNPEALVAAPADAVLQNIFSIRPDADGYIRHHTVPQVKSTTFHLRRFLFGDETKDNVIKLQYPRNILVLSIHYLSPRDYHRFNSPADWHVTDQIYIPGCTPSVNRESLESREGILHHFERTSLLGTWDPLSIGERLFFSMNLVAARFVGGLSLAWEDKPLHPRGGPKACGPEAINYIEEKKVDIPLCMGQEVSAFRFGSTVVLAFEAPGDVDITSIGECSHALVGETLAVLPEYPRKLLERCNAFFSNYKNPVQYLNALKQHPEYDEPLRQNSLVRSDWRKKEGRVWAEKIRAIERGLGNRYAVGKFLLFQWNSERNPAVVKLSQPAALDRAGGQDKLGHYVPKCFRAKNTIGLRFEGRVSFLELEIPVNGKEALLFESPFKGCVGDEKLGKDTRGVVAFWRVSEGDELQVELRVESGTFSNGESPQLSVISGVLRLKGECKTEWKSMPRAGPTSTVCGPMSLVEKKERVQDVVTLSNADLATTPLYATPVSA</sequence>